<evidence type="ECO:0008006" key="4">
    <source>
        <dbReference type="Google" id="ProtNLM"/>
    </source>
</evidence>
<reference evidence="2 3" key="1">
    <citation type="submission" date="2019-03" db="EMBL/GenBank/DDBJ databases">
        <title>The genome sequence of a newly discovered highly antifungal drug resistant Aspergillus species, Aspergillus tanneri NIH 1004.</title>
        <authorList>
            <person name="Mounaud S."/>
            <person name="Singh I."/>
            <person name="Joardar V."/>
            <person name="Pakala S."/>
            <person name="Pakala S."/>
            <person name="Venepally P."/>
            <person name="Hoover J."/>
            <person name="Nierman W."/>
            <person name="Chung J."/>
            <person name="Losada L."/>
        </authorList>
    </citation>
    <scope>NUCLEOTIDE SEQUENCE [LARGE SCALE GENOMIC DNA]</scope>
    <source>
        <strain evidence="2 3">NIH1004</strain>
    </source>
</reference>
<evidence type="ECO:0000313" key="3">
    <source>
        <dbReference type="Proteomes" id="UP000308092"/>
    </source>
</evidence>
<gene>
    <name evidence="2" type="ORF">EYZ11_004619</name>
</gene>
<keyword evidence="3" id="KW-1185">Reference proteome</keyword>
<dbReference type="SUPFAM" id="SSF53098">
    <property type="entry name" value="Ribonuclease H-like"/>
    <property type="match status" value="1"/>
</dbReference>
<dbReference type="GO" id="GO:0003676">
    <property type="term" value="F:nucleic acid binding"/>
    <property type="evidence" value="ECO:0007669"/>
    <property type="project" value="InterPro"/>
</dbReference>
<proteinExistence type="predicted"/>
<protein>
    <recommendedName>
        <fullName evidence="4">Integrase catalytic domain-containing protein</fullName>
    </recommendedName>
</protein>
<evidence type="ECO:0000256" key="1">
    <source>
        <dbReference type="SAM" id="MobiDB-lite"/>
    </source>
</evidence>
<dbReference type="AlphaFoldDB" id="A0A4S3JMC9"/>
<dbReference type="InterPro" id="IPR036397">
    <property type="entry name" value="RNaseH_sf"/>
</dbReference>
<dbReference type="EMBL" id="SOSA01000137">
    <property type="protein sequence ID" value="THC95888.1"/>
    <property type="molecule type" value="Genomic_DNA"/>
</dbReference>
<evidence type="ECO:0000313" key="2">
    <source>
        <dbReference type="EMBL" id="THC95888.1"/>
    </source>
</evidence>
<comment type="caution">
    <text evidence="2">The sequence shown here is derived from an EMBL/GenBank/DDBJ whole genome shotgun (WGS) entry which is preliminary data.</text>
</comment>
<dbReference type="Gene3D" id="3.30.420.10">
    <property type="entry name" value="Ribonuclease H-like superfamily/Ribonuclease H"/>
    <property type="match status" value="1"/>
</dbReference>
<accession>A0A4S3JMC9</accession>
<organism evidence="2 3">
    <name type="scientific">Aspergillus tanneri</name>
    <dbReference type="NCBI Taxonomy" id="1220188"/>
    <lineage>
        <taxon>Eukaryota</taxon>
        <taxon>Fungi</taxon>
        <taxon>Dikarya</taxon>
        <taxon>Ascomycota</taxon>
        <taxon>Pezizomycotina</taxon>
        <taxon>Eurotiomycetes</taxon>
        <taxon>Eurotiomycetidae</taxon>
        <taxon>Eurotiales</taxon>
        <taxon>Aspergillaceae</taxon>
        <taxon>Aspergillus</taxon>
        <taxon>Aspergillus subgen. Circumdati</taxon>
    </lineage>
</organism>
<dbReference type="STRING" id="1220188.A0A4S3JMC9"/>
<dbReference type="InterPro" id="IPR012337">
    <property type="entry name" value="RNaseH-like_sf"/>
</dbReference>
<feature type="region of interest" description="Disordered" evidence="1">
    <location>
        <begin position="1"/>
        <end position="35"/>
    </location>
</feature>
<dbReference type="VEuPathDB" id="FungiDB:EYZ11_004619"/>
<name>A0A4S3JMC9_9EURO</name>
<sequence length="123" mass="14592">MSDANPQRLKKQAHGVRDMEPRRPCNPCPRGRMIEKPHKLSGRSRRGDYAMELLHIGVSGPFDEGLDSSRYWLTIVDDFTGWIEIIPIPRQQEFVIESLRFFLDYNERPERKCRRIRLDRIPE</sequence>
<dbReference type="Proteomes" id="UP000308092">
    <property type="component" value="Unassembled WGS sequence"/>
</dbReference>